<dbReference type="EMBL" id="CAJOAX010000013">
    <property type="protein sequence ID" value="CAF3478394.1"/>
    <property type="molecule type" value="Genomic_DNA"/>
</dbReference>
<dbReference type="InterPro" id="IPR026619">
    <property type="entry name" value="CEP95"/>
</dbReference>
<dbReference type="Pfam" id="PF19016">
    <property type="entry name" value="DUF5745"/>
    <property type="match status" value="1"/>
</dbReference>
<keyword evidence="1" id="KW-0175">Coiled coil</keyword>
<evidence type="ECO:0000313" key="5">
    <source>
        <dbReference type="Proteomes" id="UP000663823"/>
    </source>
</evidence>
<dbReference type="AlphaFoldDB" id="A0A818FPW5"/>
<name>A0A818FPW5_9BILA</name>
<dbReference type="GO" id="GO:0000922">
    <property type="term" value="C:spindle pole"/>
    <property type="evidence" value="ECO:0007669"/>
    <property type="project" value="InterPro"/>
</dbReference>
<feature type="domain" description="DUF5745" evidence="3">
    <location>
        <begin position="71"/>
        <end position="121"/>
    </location>
</feature>
<protein>
    <recommendedName>
        <fullName evidence="3">DUF5745 domain-containing protein</fullName>
    </recommendedName>
</protein>
<comment type="caution">
    <text evidence="4">The sequence shown here is derived from an EMBL/GenBank/DDBJ whole genome shotgun (WGS) entry which is preliminary data.</text>
</comment>
<sequence>MVQEPYIEPPPERIVASIICLDIVRGTNYLLESLGIDRRIRSISEFASPVLIPIYEKICSCQLNDVRTPVRNLADEIHNIQCVINALCFDTVEFDLSHISGEQVANGDLYAMEDLVEILTDVYHWIKNDRQEGDEIAHGTRIQVPPLSSDRSSVQASSLGAQIAQLADRRRAFGNDIAAANSLVYTEISPIVSPSNSPTTRRRQQENIEHDTVVEDLQEKYQALLCRFEQTVQMSSEVLNLSRLSQDTPSTTASDLRLLLNDLTNDKYNKKQQSKRNDAPMMSNKKEYDDIEDDLALILNDKQSQQTPKPIKPNDTHEQTKPKLQDSLITTSTTTIGRNRLNHSDEFYQIRNHLQEQYNLKSNLNHFLEQNFNDDLDDYKSTRTLLQNKKERHDMQHHEIDTSTLRLNEHQFQLHRSHSASSKIRQNSLQKGFLRASTNTLNVRPIVHKDEFNDSTTITDNDTPTNIKTTNKHRLLLGNEHDIVQVLNEQFPGIYVSTEMQAKLNEQFSKHIDNVFKSRIELLNTKQGNMNDVEKVKEKHDQMTEILRKELGSLQRQQDIQLKQSAERILKSKVRDQRIQQARVRRYFQQYCLDQRKRLLKKRTNEELILKQAYKDSIRIQRERLHEMKKYKQEYNGLFLARYRNQLESLENYYQQRLNMFKELEQKESVIQRTNDREDKLELNKQRVQLRKQLESDIKQLQDQLSQNDDYIHYRQLDLERLKENLTQARITTKV</sequence>
<feature type="compositionally biased region" description="Basic and acidic residues" evidence="2">
    <location>
        <begin position="312"/>
        <end position="323"/>
    </location>
</feature>
<evidence type="ECO:0000259" key="3">
    <source>
        <dbReference type="Pfam" id="PF19016"/>
    </source>
</evidence>
<dbReference type="InterPro" id="IPR044039">
    <property type="entry name" value="DUF5745"/>
</dbReference>
<evidence type="ECO:0000256" key="2">
    <source>
        <dbReference type="SAM" id="MobiDB-lite"/>
    </source>
</evidence>
<evidence type="ECO:0000313" key="4">
    <source>
        <dbReference type="EMBL" id="CAF3478394.1"/>
    </source>
</evidence>
<organism evidence="4 5">
    <name type="scientific">Rotaria sordida</name>
    <dbReference type="NCBI Taxonomy" id="392033"/>
    <lineage>
        <taxon>Eukaryota</taxon>
        <taxon>Metazoa</taxon>
        <taxon>Spiralia</taxon>
        <taxon>Gnathifera</taxon>
        <taxon>Rotifera</taxon>
        <taxon>Eurotatoria</taxon>
        <taxon>Bdelloidea</taxon>
        <taxon>Philodinida</taxon>
        <taxon>Philodinidae</taxon>
        <taxon>Rotaria</taxon>
    </lineage>
</organism>
<feature type="region of interest" description="Disordered" evidence="2">
    <location>
        <begin position="302"/>
        <end position="323"/>
    </location>
</feature>
<gene>
    <name evidence="4" type="ORF">OTI717_LOCUS369</name>
</gene>
<dbReference type="Proteomes" id="UP000663823">
    <property type="component" value="Unassembled WGS sequence"/>
</dbReference>
<accession>A0A818FPW5</accession>
<proteinExistence type="predicted"/>
<evidence type="ECO:0000256" key="1">
    <source>
        <dbReference type="SAM" id="Coils"/>
    </source>
</evidence>
<dbReference type="PANTHER" id="PTHR22545">
    <property type="entry name" value="CENTROSOMAL PROTEIN OF 95 KDA"/>
    <property type="match status" value="1"/>
</dbReference>
<feature type="coiled-coil region" evidence="1">
    <location>
        <begin position="647"/>
        <end position="711"/>
    </location>
</feature>
<dbReference type="GO" id="GO:0005813">
    <property type="term" value="C:centrosome"/>
    <property type="evidence" value="ECO:0007669"/>
    <property type="project" value="InterPro"/>
</dbReference>
<dbReference type="PANTHER" id="PTHR22545:SF0">
    <property type="entry name" value="CENTROSOMAL PROTEIN OF 95 KDA"/>
    <property type="match status" value="1"/>
</dbReference>
<reference evidence="4" key="1">
    <citation type="submission" date="2021-02" db="EMBL/GenBank/DDBJ databases">
        <authorList>
            <person name="Nowell W R."/>
        </authorList>
    </citation>
    <scope>NUCLEOTIDE SEQUENCE</scope>
</reference>